<name>A0A1B2JC51_PICPA</name>
<feature type="region of interest" description="Disordered" evidence="6">
    <location>
        <begin position="209"/>
        <end position="285"/>
    </location>
</feature>
<feature type="compositionally biased region" description="Basic and acidic residues" evidence="6">
    <location>
        <begin position="300"/>
        <end position="309"/>
    </location>
</feature>
<feature type="compositionally biased region" description="Polar residues" evidence="6">
    <location>
        <begin position="250"/>
        <end position="262"/>
    </location>
</feature>
<dbReference type="InterPro" id="IPR013907">
    <property type="entry name" value="Sds3"/>
</dbReference>
<feature type="region of interest" description="Disordered" evidence="6">
    <location>
        <begin position="299"/>
        <end position="322"/>
    </location>
</feature>
<evidence type="ECO:0000256" key="6">
    <source>
        <dbReference type="SAM" id="MobiDB-lite"/>
    </source>
</evidence>
<dbReference type="AlphaFoldDB" id="A0A1B2JC51"/>
<reference evidence="7 8" key="1">
    <citation type="submission" date="2016-02" db="EMBL/GenBank/DDBJ databases">
        <title>Comparative genomic and transcriptomic foundation for Pichia pastoris.</title>
        <authorList>
            <person name="Love K.R."/>
            <person name="Shah K.A."/>
            <person name="Whittaker C.A."/>
            <person name="Wu J."/>
            <person name="Bartlett M.C."/>
            <person name="Ma D."/>
            <person name="Leeson R.L."/>
            <person name="Priest M."/>
            <person name="Young S.K."/>
            <person name="Love J.C."/>
        </authorList>
    </citation>
    <scope>NUCLEOTIDE SEQUENCE [LARGE SCALE GENOMIC DNA]</scope>
    <source>
        <strain evidence="7 8">ATCC 28485</strain>
    </source>
</reference>
<evidence type="ECO:0000313" key="8">
    <source>
        <dbReference type="Proteomes" id="UP000094565"/>
    </source>
</evidence>
<evidence type="ECO:0000256" key="3">
    <source>
        <dbReference type="ARBA" id="ARBA00023015"/>
    </source>
</evidence>
<protein>
    <submittedName>
        <fullName evidence="7">BA75_02082T0</fullName>
    </submittedName>
</protein>
<dbReference type="GO" id="GO:0005654">
    <property type="term" value="C:nucleoplasm"/>
    <property type="evidence" value="ECO:0007669"/>
    <property type="project" value="UniProtKB-ARBA"/>
</dbReference>
<evidence type="ECO:0000256" key="4">
    <source>
        <dbReference type="ARBA" id="ARBA00023163"/>
    </source>
</evidence>
<accession>A0A1B2JC51</accession>
<keyword evidence="5" id="KW-0539">Nucleus</keyword>
<evidence type="ECO:0000256" key="1">
    <source>
        <dbReference type="ARBA" id="ARBA00004123"/>
    </source>
</evidence>
<gene>
    <name evidence="7" type="primary">SDS3</name>
    <name evidence="7" type="ORF">ATY40_BA7502082</name>
</gene>
<dbReference type="OrthoDB" id="70376at2759"/>
<evidence type="ECO:0000256" key="5">
    <source>
        <dbReference type="ARBA" id="ARBA00023242"/>
    </source>
</evidence>
<keyword evidence="2" id="KW-0678">Repressor</keyword>
<dbReference type="SMART" id="SM01401">
    <property type="entry name" value="Sds3"/>
    <property type="match status" value="1"/>
</dbReference>
<keyword evidence="3" id="KW-0805">Transcription regulation</keyword>
<dbReference type="EMBL" id="CP014585">
    <property type="protein sequence ID" value="ANZ75589.1"/>
    <property type="molecule type" value="Genomic_DNA"/>
</dbReference>
<keyword evidence="8" id="KW-1185">Reference proteome</keyword>
<evidence type="ECO:0000256" key="2">
    <source>
        <dbReference type="ARBA" id="ARBA00022491"/>
    </source>
</evidence>
<dbReference type="Proteomes" id="UP000094565">
    <property type="component" value="Chromosome 2"/>
</dbReference>
<proteinExistence type="predicted"/>
<evidence type="ECO:0000313" key="7">
    <source>
        <dbReference type="EMBL" id="ANZ75589.1"/>
    </source>
</evidence>
<dbReference type="PANTHER" id="PTHR21964">
    <property type="entry name" value="BREAST CANCER METASTASIS-SUPPRESSOR 1"/>
    <property type="match status" value="1"/>
</dbReference>
<keyword evidence="4" id="KW-0804">Transcription</keyword>
<dbReference type="GO" id="GO:0010468">
    <property type="term" value="P:regulation of gene expression"/>
    <property type="evidence" value="ECO:0007669"/>
    <property type="project" value="UniProtKB-ARBA"/>
</dbReference>
<organism evidence="7 8">
    <name type="scientific">Komagataella pastoris</name>
    <name type="common">Yeast</name>
    <name type="synonym">Pichia pastoris</name>
    <dbReference type="NCBI Taxonomy" id="4922"/>
    <lineage>
        <taxon>Eukaryota</taxon>
        <taxon>Fungi</taxon>
        <taxon>Dikarya</taxon>
        <taxon>Ascomycota</taxon>
        <taxon>Saccharomycotina</taxon>
        <taxon>Pichiomycetes</taxon>
        <taxon>Pichiales</taxon>
        <taxon>Pichiaceae</taxon>
        <taxon>Komagataella</taxon>
    </lineage>
</organism>
<sequence>MDGYYYQPPMVQQYGYVPTQPVYYMGPQGYYSQFLPPIPGSQQEQQFYNAGQPNQATNLTNKKDKKRLQIQNKLIKMEEKFQEEKDFIYRSNLHDLQYERSTLHADVNEAYLTEIRDLQEIRDEELVRLRLWEDYQVSCVTRQFNEGYEKANKEYDRLVTIFKTKLKERIEHKIKQLKEDKVLMDFSNHLPKTNTRSHNNVNGGLFGLTPGNISDREVNSNNGYYSSTDRRSRRRKFDHTTDNAEDSYDSNDNTSGSASNISRRSKMKKTGGNTSARSSSDTDDTFLTDDHALKLLFGSDYEKPKEKPSTRHSSKSFNGVSSLKPEELNEDLEILRSAIHTISHTKKMASK</sequence>
<comment type="subcellular location">
    <subcellularLocation>
        <location evidence="1">Nucleus</location>
    </subcellularLocation>
</comment>
<dbReference type="Pfam" id="PF08598">
    <property type="entry name" value="Sds3"/>
    <property type="match status" value="1"/>
</dbReference>